<dbReference type="InterPro" id="IPR000209">
    <property type="entry name" value="Peptidase_S8/S53_dom"/>
</dbReference>
<evidence type="ECO:0000259" key="7">
    <source>
        <dbReference type="Pfam" id="PF00082"/>
    </source>
</evidence>
<name>A0A5R9BAX7_9MICC</name>
<dbReference type="CDD" id="cd04847">
    <property type="entry name" value="Peptidases_S8_Subtilisin_like_2"/>
    <property type="match status" value="1"/>
</dbReference>
<comment type="caution">
    <text evidence="8">The sequence shown here is derived from an EMBL/GenBank/DDBJ whole genome shotgun (WGS) entry which is preliminary data.</text>
</comment>
<accession>A0A5R9BAX7</accession>
<evidence type="ECO:0000256" key="6">
    <source>
        <dbReference type="SAM" id="MobiDB-lite"/>
    </source>
</evidence>
<dbReference type="GO" id="GO:0006508">
    <property type="term" value="P:proteolysis"/>
    <property type="evidence" value="ECO:0007669"/>
    <property type="project" value="UniProtKB-KW"/>
</dbReference>
<dbReference type="Proteomes" id="UP000310458">
    <property type="component" value="Unassembled WGS sequence"/>
</dbReference>
<dbReference type="PANTHER" id="PTHR43806:SF11">
    <property type="entry name" value="CEREVISIN-RELATED"/>
    <property type="match status" value="1"/>
</dbReference>
<evidence type="ECO:0000256" key="3">
    <source>
        <dbReference type="ARBA" id="ARBA00022801"/>
    </source>
</evidence>
<evidence type="ECO:0000256" key="5">
    <source>
        <dbReference type="PROSITE-ProRule" id="PRU01240"/>
    </source>
</evidence>
<keyword evidence="3 5" id="KW-0378">Hydrolase</keyword>
<dbReference type="PRINTS" id="PR00723">
    <property type="entry name" value="SUBTILISIN"/>
</dbReference>
<feature type="region of interest" description="Disordered" evidence="6">
    <location>
        <begin position="1"/>
        <end position="42"/>
    </location>
</feature>
<dbReference type="InterPro" id="IPR034074">
    <property type="entry name" value="Y4bN_pept_dom"/>
</dbReference>
<keyword evidence="9" id="KW-1185">Reference proteome</keyword>
<feature type="active site" description="Charge relay system" evidence="5">
    <location>
        <position position="530"/>
    </location>
</feature>
<dbReference type="PROSITE" id="PS51892">
    <property type="entry name" value="SUBTILASE"/>
    <property type="match status" value="1"/>
</dbReference>
<evidence type="ECO:0000313" key="9">
    <source>
        <dbReference type="Proteomes" id="UP000310458"/>
    </source>
</evidence>
<keyword evidence="2 5" id="KW-0645">Protease</keyword>
<dbReference type="InterPro" id="IPR036852">
    <property type="entry name" value="Peptidase_S8/S53_dom_sf"/>
</dbReference>
<evidence type="ECO:0000256" key="4">
    <source>
        <dbReference type="ARBA" id="ARBA00022825"/>
    </source>
</evidence>
<protein>
    <submittedName>
        <fullName evidence="8">S8 family peptidase</fullName>
    </submittedName>
</protein>
<dbReference type="SUPFAM" id="SSF52743">
    <property type="entry name" value="Subtilisin-like"/>
    <property type="match status" value="1"/>
</dbReference>
<dbReference type="AlphaFoldDB" id="A0A5R9BAX7"/>
<keyword evidence="4 5" id="KW-0720">Serine protease</keyword>
<feature type="active site" description="Charge relay system" evidence="5">
    <location>
        <position position="283"/>
    </location>
</feature>
<dbReference type="OrthoDB" id="9768989at2"/>
<reference evidence="8 9" key="1">
    <citation type="submission" date="2019-05" db="EMBL/GenBank/DDBJ databases">
        <title>Nesterenkonia sp. GY074 isolated from the Southern Atlantic Ocean.</title>
        <authorList>
            <person name="Zhang G."/>
        </authorList>
    </citation>
    <scope>NUCLEOTIDE SEQUENCE [LARGE SCALE GENOMIC DNA]</scope>
    <source>
        <strain evidence="8 9">GY074</strain>
    </source>
</reference>
<organism evidence="8 9">
    <name type="scientific">Nesterenkonia salmonea</name>
    <dbReference type="NCBI Taxonomy" id="1804987"/>
    <lineage>
        <taxon>Bacteria</taxon>
        <taxon>Bacillati</taxon>
        <taxon>Actinomycetota</taxon>
        <taxon>Actinomycetes</taxon>
        <taxon>Micrococcales</taxon>
        <taxon>Micrococcaceae</taxon>
        <taxon>Nesterenkonia</taxon>
    </lineage>
</organism>
<gene>
    <name evidence="8" type="ORF">FEF26_10460</name>
</gene>
<dbReference type="Pfam" id="PF00082">
    <property type="entry name" value="Peptidase_S8"/>
    <property type="match status" value="1"/>
</dbReference>
<dbReference type="Gene3D" id="3.40.50.200">
    <property type="entry name" value="Peptidase S8/S53 domain"/>
    <property type="match status" value="1"/>
</dbReference>
<evidence type="ECO:0000313" key="8">
    <source>
        <dbReference type="EMBL" id="TLP95186.1"/>
    </source>
</evidence>
<dbReference type="EMBL" id="VAVZ01000028">
    <property type="protein sequence ID" value="TLP95186.1"/>
    <property type="molecule type" value="Genomic_DNA"/>
</dbReference>
<dbReference type="PANTHER" id="PTHR43806">
    <property type="entry name" value="PEPTIDASE S8"/>
    <property type="match status" value="1"/>
</dbReference>
<dbReference type="GO" id="GO:0004252">
    <property type="term" value="F:serine-type endopeptidase activity"/>
    <property type="evidence" value="ECO:0007669"/>
    <property type="project" value="UniProtKB-UniRule"/>
</dbReference>
<dbReference type="InterPro" id="IPR015500">
    <property type="entry name" value="Peptidase_S8_subtilisin-rel"/>
</dbReference>
<evidence type="ECO:0000256" key="2">
    <source>
        <dbReference type="ARBA" id="ARBA00022670"/>
    </source>
</evidence>
<dbReference type="InterPro" id="IPR050131">
    <property type="entry name" value="Peptidase_S8_subtilisin-like"/>
</dbReference>
<sequence length="781" mass="86220">MPQHFQLPPPQQVPSRRTSQAGGKKPTRQPGAHGGHLKQQLTTVVQKPRRLDAGVDPRLVFKISAQSRPTKETFSNRGLKVLGETVDYTYFVLTEDQGASLATDLEKYTKTGNLKSFFDLIENIEPYGPEDRMGPGIDETGLEYKGQRTFDVAIWPSGRMQEAQIRATTVEDVVALSADDSILLRSITPRRSYLRVSVSSKTLNDLLDVSVIEAIRTPPVPYLDFRDWWSADSQSLQRETKSGGVVGILDDSPHLEHPLLKGLVLSDEHLAPDSYGWQRQGTHGTEVAGRILYPHLHAELRAVESLTAVGAVRSVRVLEPDPRRPETSRFATFGFPHQLVEDGIRHLHSKYGVRVFNLSLGYAEAFNDLHVGALTEVIDDLVRELDIVVVVPTGNAPITFQAETPSGHHVIDDKPHYFFSEEHRLSEPAPAALAVTVGSIALSGASAERPNQYGWRAVAEADEASPFSRSGPGLGTNKRRLNKPEVVDYGGNAVVNDSGHFVPNEPGASIVTPSFRADGQRLLSAVNGTSFAAPAVARVAADIADAYPNASANLIRSLLGLSAKFPKSATNAEGDHPISWVYGYGRPDREAALSSNSNRVTLTYDGDMPVDTVQIHPLPVPEIFRRGTNAGERSITVSLSFDPPVRRQRREYLAGTMQVDIFRDIDADSLREMLAKQDPGDPQPLITGRQRLKLTPGSDSFLSSTLQVRSWSRRKTFVDDSDTFYVVVTHKTQTWARDDPEYMRQRYALCVCLEDQHLVEADLYQTVSQQLQIPIRARVLG</sequence>
<comment type="similarity">
    <text evidence="1 5">Belongs to the peptidase S8 family.</text>
</comment>
<proteinExistence type="inferred from homology"/>
<evidence type="ECO:0000256" key="1">
    <source>
        <dbReference type="ARBA" id="ARBA00011073"/>
    </source>
</evidence>
<feature type="domain" description="Peptidase S8/S53" evidence="7">
    <location>
        <begin position="242"/>
        <end position="585"/>
    </location>
</feature>
<feature type="active site" description="Charge relay system" evidence="5">
    <location>
        <position position="250"/>
    </location>
</feature>